<dbReference type="PANTHER" id="PTHR31539">
    <property type="entry name" value="CENTROSOMAL PROTEIN OF 19K CEP19"/>
    <property type="match status" value="1"/>
</dbReference>
<dbReference type="PANTHER" id="PTHR31539:SF1">
    <property type="entry name" value="CENTROSOMAL PROTEIN OF 19 KDA"/>
    <property type="match status" value="1"/>
</dbReference>
<evidence type="ECO:0000256" key="8">
    <source>
        <dbReference type="ARBA" id="ARBA00023069"/>
    </source>
</evidence>
<keyword evidence="10" id="KW-0966">Cell projection</keyword>
<dbReference type="EMBL" id="JASPKZ010008902">
    <property type="protein sequence ID" value="KAJ9578197.1"/>
    <property type="molecule type" value="Genomic_DNA"/>
</dbReference>
<evidence type="ECO:0000256" key="2">
    <source>
        <dbReference type="ARBA" id="ARBA00004120"/>
    </source>
</evidence>
<dbReference type="Pfam" id="PF14933">
    <property type="entry name" value="CEP19"/>
    <property type="match status" value="1"/>
</dbReference>
<evidence type="ECO:0000256" key="7">
    <source>
        <dbReference type="ARBA" id="ARBA00022794"/>
    </source>
</evidence>
<evidence type="ECO:0000313" key="12">
    <source>
        <dbReference type="Proteomes" id="UP001233999"/>
    </source>
</evidence>
<sequence length="161" mass="19033">MEKSELTIVAKKCGIRFTSPALILVYEDVSKKNKLRKYIMPIRKFKDNSNASFVAENLKLRHKTMLECVSTIQIEKMLRILQEHLKGNDINQTLETVNKEFTVNADEDLNKLGDDEIRRKKKIMDWTFNKNHIKPDDINFIQKQKIESGWDEEESDDLFWN</sequence>
<comment type="similarity">
    <text evidence="4">Belongs to the CEP19 family.</text>
</comment>
<dbReference type="GO" id="GO:0034454">
    <property type="term" value="P:microtubule anchoring at centrosome"/>
    <property type="evidence" value="ECO:0007669"/>
    <property type="project" value="TreeGrafter"/>
</dbReference>
<evidence type="ECO:0000256" key="6">
    <source>
        <dbReference type="ARBA" id="ARBA00022490"/>
    </source>
</evidence>
<dbReference type="Proteomes" id="UP001233999">
    <property type="component" value="Unassembled WGS sequence"/>
</dbReference>
<keyword evidence="6" id="KW-0963">Cytoplasm</keyword>
<keyword evidence="8" id="KW-0969">Cilium</keyword>
<keyword evidence="7" id="KW-0970">Cilium biogenesis/degradation</keyword>
<evidence type="ECO:0000256" key="3">
    <source>
        <dbReference type="ARBA" id="ARBA00004186"/>
    </source>
</evidence>
<comment type="subcellular location">
    <subcellularLocation>
        <location evidence="2">Cytoplasm</location>
        <location evidence="2">Cytoskeleton</location>
        <location evidence="2">Cilium basal body</location>
    </subcellularLocation>
    <subcellularLocation>
        <location evidence="1">Cytoplasm</location>
        <location evidence="1">Cytoskeleton</location>
        <location evidence="1">Microtubule organizing center</location>
        <location evidence="1">Centrosome</location>
        <location evidence="1">Centriole</location>
    </subcellularLocation>
    <subcellularLocation>
        <location evidence="3">Cytoplasm</location>
        <location evidence="3">Cytoskeleton</location>
        <location evidence="3">Spindle</location>
    </subcellularLocation>
</comment>
<name>A0AAD7ZD90_DIPPU</name>
<dbReference type="GO" id="GO:0005813">
    <property type="term" value="C:centrosome"/>
    <property type="evidence" value="ECO:0007669"/>
    <property type="project" value="TreeGrafter"/>
</dbReference>
<dbReference type="GO" id="GO:0005814">
    <property type="term" value="C:centriole"/>
    <property type="evidence" value="ECO:0007669"/>
    <property type="project" value="UniProtKB-SubCell"/>
</dbReference>
<evidence type="ECO:0000256" key="1">
    <source>
        <dbReference type="ARBA" id="ARBA00004114"/>
    </source>
</evidence>
<evidence type="ECO:0000256" key="10">
    <source>
        <dbReference type="ARBA" id="ARBA00023273"/>
    </source>
</evidence>
<dbReference type="GO" id="GO:0000922">
    <property type="term" value="C:spindle pole"/>
    <property type="evidence" value="ECO:0007669"/>
    <property type="project" value="TreeGrafter"/>
</dbReference>
<evidence type="ECO:0000256" key="5">
    <source>
        <dbReference type="ARBA" id="ARBA00022015"/>
    </source>
</evidence>
<organism evidence="11 12">
    <name type="scientific">Diploptera punctata</name>
    <name type="common">Pacific beetle cockroach</name>
    <dbReference type="NCBI Taxonomy" id="6984"/>
    <lineage>
        <taxon>Eukaryota</taxon>
        <taxon>Metazoa</taxon>
        <taxon>Ecdysozoa</taxon>
        <taxon>Arthropoda</taxon>
        <taxon>Hexapoda</taxon>
        <taxon>Insecta</taxon>
        <taxon>Pterygota</taxon>
        <taxon>Neoptera</taxon>
        <taxon>Polyneoptera</taxon>
        <taxon>Dictyoptera</taxon>
        <taxon>Blattodea</taxon>
        <taxon>Blaberoidea</taxon>
        <taxon>Blaberidae</taxon>
        <taxon>Diplopterinae</taxon>
        <taxon>Diploptera</taxon>
    </lineage>
</organism>
<dbReference type="GO" id="GO:0036064">
    <property type="term" value="C:ciliary basal body"/>
    <property type="evidence" value="ECO:0007669"/>
    <property type="project" value="TreeGrafter"/>
</dbReference>
<keyword evidence="9" id="KW-0206">Cytoskeleton</keyword>
<reference evidence="11" key="2">
    <citation type="submission" date="2023-05" db="EMBL/GenBank/DDBJ databases">
        <authorList>
            <person name="Fouks B."/>
        </authorList>
    </citation>
    <scope>NUCLEOTIDE SEQUENCE</scope>
    <source>
        <strain evidence="11">Stay&amp;Tobe</strain>
        <tissue evidence="11">Testes</tissue>
    </source>
</reference>
<accession>A0AAD7ZD90</accession>
<gene>
    <name evidence="11" type="ORF">L9F63_005586</name>
</gene>
<keyword evidence="12" id="KW-1185">Reference proteome</keyword>
<dbReference type="GO" id="GO:0097712">
    <property type="term" value="P:vesicle targeting, trans-Golgi to periciliary membrane compartment"/>
    <property type="evidence" value="ECO:0007669"/>
    <property type="project" value="TreeGrafter"/>
</dbReference>
<proteinExistence type="inferred from homology"/>
<dbReference type="InterPro" id="IPR029412">
    <property type="entry name" value="CEP19"/>
</dbReference>
<evidence type="ECO:0000313" key="11">
    <source>
        <dbReference type="EMBL" id="KAJ9578197.1"/>
    </source>
</evidence>
<evidence type="ECO:0000256" key="4">
    <source>
        <dbReference type="ARBA" id="ARBA00009371"/>
    </source>
</evidence>
<comment type="caution">
    <text evidence="11">The sequence shown here is derived from an EMBL/GenBank/DDBJ whole genome shotgun (WGS) entry which is preliminary data.</text>
</comment>
<reference evidence="11" key="1">
    <citation type="journal article" date="2023" name="IScience">
        <title>Live-bearing cockroach genome reveals convergent evolutionary mechanisms linked to viviparity in insects and beyond.</title>
        <authorList>
            <person name="Fouks B."/>
            <person name="Harrison M.C."/>
            <person name="Mikhailova A.A."/>
            <person name="Marchal E."/>
            <person name="English S."/>
            <person name="Carruthers M."/>
            <person name="Jennings E.C."/>
            <person name="Chiamaka E.L."/>
            <person name="Frigard R.A."/>
            <person name="Pippel M."/>
            <person name="Attardo G.M."/>
            <person name="Benoit J.B."/>
            <person name="Bornberg-Bauer E."/>
            <person name="Tobe S.S."/>
        </authorList>
    </citation>
    <scope>NUCLEOTIDE SEQUENCE</scope>
    <source>
        <strain evidence="11">Stay&amp;Tobe</strain>
    </source>
</reference>
<dbReference type="AlphaFoldDB" id="A0AAD7ZD90"/>
<evidence type="ECO:0000256" key="9">
    <source>
        <dbReference type="ARBA" id="ARBA00023212"/>
    </source>
</evidence>
<protein>
    <recommendedName>
        <fullName evidence="5">Centrosomal protein of 19 kDa</fullName>
    </recommendedName>
</protein>